<dbReference type="InterPro" id="IPR005467">
    <property type="entry name" value="His_kinase_dom"/>
</dbReference>
<dbReference type="PRINTS" id="PR00344">
    <property type="entry name" value="BCTRLSENSOR"/>
</dbReference>
<evidence type="ECO:0000256" key="8">
    <source>
        <dbReference type="ARBA" id="ARBA00022989"/>
    </source>
</evidence>
<keyword evidence="7 14" id="KW-0418">Kinase</keyword>
<evidence type="ECO:0000256" key="5">
    <source>
        <dbReference type="ARBA" id="ARBA00022679"/>
    </source>
</evidence>
<keyword evidence="5" id="KW-0808">Transferase</keyword>
<evidence type="ECO:0000256" key="1">
    <source>
        <dbReference type="ARBA" id="ARBA00000085"/>
    </source>
</evidence>
<dbReference type="InterPro" id="IPR036890">
    <property type="entry name" value="HATPase_C_sf"/>
</dbReference>
<dbReference type="PANTHER" id="PTHR45436:SF5">
    <property type="entry name" value="SENSOR HISTIDINE KINASE TRCS"/>
    <property type="match status" value="1"/>
</dbReference>
<dbReference type="InterPro" id="IPR003594">
    <property type="entry name" value="HATPase_dom"/>
</dbReference>
<feature type="transmembrane region" description="Helical" evidence="11">
    <location>
        <begin position="30"/>
        <end position="49"/>
    </location>
</feature>
<dbReference type="Pfam" id="PF00672">
    <property type="entry name" value="HAMP"/>
    <property type="match status" value="1"/>
</dbReference>
<dbReference type="GO" id="GO:0000155">
    <property type="term" value="F:phosphorelay sensor kinase activity"/>
    <property type="evidence" value="ECO:0007669"/>
    <property type="project" value="InterPro"/>
</dbReference>
<dbReference type="PROSITE" id="PS50109">
    <property type="entry name" value="HIS_KIN"/>
    <property type="match status" value="1"/>
</dbReference>
<dbReference type="PROSITE" id="PS50885">
    <property type="entry name" value="HAMP"/>
    <property type="match status" value="1"/>
</dbReference>
<dbReference type="EMBL" id="POUA01000091">
    <property type="protein sequence ID" value="PZG46965.1"/>
    <property type="molecule type" value="Genomic_DNA"/>
</dbReference>
<accession>A0A2W2H4M7</accession>
<keyword evidence="15" id="KW-1185">Reference proteome</keyword>
<keyword evidence="4" id="KW-0597">Phosphoprotein</keyword>
<keyword evidence="10 11" id="KW-0472">Membrane</keyword>
<reference evidence="14 15" key="1">
    <citation type="submission" date="2018-01" db="EMBL/GenBank/DDBJ databases">
        <title>Draft genome sequence of Sphaerisporangium sp. 7K107.</title>
        <authorList>
            <person name="Sahin N."/>
            <person name="Saygin H."/>
            <person name="Ay H."/>
        </authorList>
    </citation>
    <scope>NUCLEOTIDE SEQUENCE [LARGE SCALE GENOMIC DNA]</scope>
    <source>
        <strain evidence="14 15">7K107</strain>
    </source>
</reference>
<dbReference type="SUPFAM" id="SSF55874">
    <property type="entry name" value="ATPase domain of HSP90 chaperone/DNA topoisomerase II/histidine kinase"/>
    <property type="match status" value="1"/>
</dbReference>
<dbReference type="SUPFAM" id="SSF47384">
    <property type="entry name" value="Homodimeric domain of signal transducing histidine kinase"/>
    <property type="match status" value="1"/>
</dbReference>
<evidence type="ECO:0000259" key="13">
    <source>
        <dbReference type="PROSITE" id="PS50885"/>
    </source>
</evidence>
<dbReference type="RefSeq" id="WP_111167598.1">
    <property type="nucleotide sequence ID" value="NZ_POUA01000091.1"/>
</dbReference>
<evidence type="ECO:0000313" key="15">
    <source>
        <dbReference type="Proteomes" id="UP000248544"/>
    </source>
</evidence>
<evidence type="ECO:0000313" key="14">
    <source>
        <dbReference type="EMBL" id="PZG46965.1"/>
    </source>
</evidence>
<comment type="catalytic activity">
    <reaction evidence="1">
        <text>ATP + protein L-histidine = ADP + protein N-phospho-L-histidine.</text>
        <dbReference type="EC" id="2.7.13.3"/>
    </reaction>
</comment>
<evidence type="ECO:0000256" key="6">
    <source>
        <dbReference type="ARBA" id="ARBA00022692"/>
    </source>
</evidence>
<evidence type="ECO:0000256" key="11">
    <source>
        <dbReference type="SAM" id="Phobius"/>
    </source>
</evidence>
<dbReference type="Proteomes" id="UP000248544">
    <property type="component" value="Unassembled WGS sequence"/>
</dbReference>
<dbReference type="InterPro" id="IPR003661">
    <property type="entry name" value="HisK_dim/P_dom"/>
</dbReference>
<dbReference type="CDD" id="cd00082">
    <property type="entry name" value="HisKA"/>
    <property type="match status" value="1"/>
</dbReference>
<organism evidence="14 15">
    <name type="scientific">Spongiactinospora gelatinilytica</name>
    <dbReference type="NCBI Taxonomy" id="2666298"/>
    <lineage>
        <taxon>Bacteria</taxon>
        <taxon>Bacillati</taxon>
        <taxon>Actinomycetota</taxon>
        <taxon>Actinomycetes</taxon>
        <taxon>Streptosporangiales</taxon>
        <taxon>Streptosporangiaceae</taxon>
        <taxon>Spongiactinospora</taxon>
    </lineage>
</organism>
<evidence type="ECO:0000256" key="3">
    <source>
        <dbReference type="ARBA" id="ARBA00012438"/>
    </source>
</evidence>
<gene>
    <name evidence="14" type="ORF">C1I98_13945</name>
</gene>
<dbReference type="SUPFAM" id="SSF158472">
    <property type="entry name" value="HAMP domain-like"/>
    <property type="match status" value="1"/>
</dbReference>
<keyword evidence="6 11" id="KW-0812">Transmembrane</keyword>
<dbReference type="InterPro" id="IPR036097">
    <property type="entry name" value="HisK_dim/P_sf"/>
</dbReference>
<dbReference type="AlphaFoldDB" id="A0A2W2H4M7"/>
<evidence type="ECO:0000256" key="9">
    <source>
        <dbReference type="ARBA" id="ARBA00023012"/>
    </source>
</evidence>
<dbReference type="Gene3D" id="3.30.565.10">
    <property type="entry name" value="Histidine kinase-like ATPase, C-terminal domain"/>
    <property type="match status" value="1"/>
</dbReference>
<protein>
    <recommendedName>
        <fullName evidence="3">histidine kinase</fullName>
        <ecNumber evidence="3">2.7.13.3</ecNumber>
    </recommendedName>
</protein>
<evidence type="ECO:0000256" key="4">
    <source>
        <dbReference type="ARBA" id="ARBA00022553"/>
    </source>
</evidence>
<dbReference type="Pfam" id="PF02518">
    <property type="entry name" value="HATPase_c"/>
    <property type="match status" value="1"/>
</dbReference>
<sequence length="438" mass="46743">MRPVRRAAAGLSAAGARVSGIGLRARLMLLYSLLFLLGGATLVWVTYLFTERAIQDQFVAGKPLAALTKAVDVARPTEGPPVRPGEEAFARRGTVKGPVQGPVQGPVGRSADFLGTTVLERLEAGRAAVLADVLRNSVLIMLGVGVAGVLFGWAMTGRALSPLRRVTSAAERLSESTLHERIALRGPRDDVKRLADTFDAMLDRLQRAFDGQRRFVSNASHELRTPIAINRTLIEVALEEPDASDDLRALGKALLGTNARHERLIEGLLLLARSEHEVIARNPVDLRQIVRGVLDQVGPAAERRRVTVTADLPQVWTAGEALLLERCAFNLVENAVKYNLKGGELRVRLAAESGEPGEVVLTVENDGVAIPPHDVADLFEPFRRLHDRIGSSSGSGLGLSIVRAIAVAHGGSAAATARPDGGLSVVVRLPATGERSPA</sequence>
<dbReference type="InterPro" id="IPR050428">
    <property type="entry name" value="TCS_sensor_his_kinase"/>
</dbReference>
<evidence type="ECO:0000256" key="10">
    <source>
        <dbReference type="ARBA" id="ARBA00023136"/>
    </source>
</evidence>
<evidence type="ECO:0000256" key="7">
    <source>
        <dbReference type="ARBA" id="ARBA00022777"/>
    </source>
</evidence>
<dbReference type="SMART" id="SM00304">
    <property type="entry name" value="HAMP"/>
    <property type="match status" value="1"/>
</dbReference>
<evidence type="ECO:0000259" key="12">
    <source>
        <dbReference type="PROSITE" id="PS50109"/>
    </source>
</evidence>
<keyword evidence="9" id="KW-0902">Two-component regulatory system</keyword>
<dbReference type="PANTHER" id="PTHR45436">
    <property type="entry name" value="SENSOR HISTIDINE KINASE YKOH"/>
    <property type="match status" value="1"/>
</dbReference>
<feature type="domain" description="Histidine kinase" evidence="12">
    <location>
        <begin position="218"/>
        <end position="433"/>
    </location>
</feature>
<dbReference type="Gene3D" id="6.10.340.10">
    <property type="match status" value="1"/>
</dbReference>
<dbReference type="CDD" id="cd06225">
    <property type="entry name" value="HAMP"/>
    <property type="match status" value="1"/>
</dbReference>
<dbReference type="SMART" id="SM00388">
    <property type="entry name" value="HisKA"/>
    <property type="match status" value="1"/>
</dbReference>
<name>A0A2W2H4M7_9ACTN</name>
<dbReference type="Gene3D" id="1.10.287.130">
    <property type="match status" value="1"/>
</dbReference>
<comment type="caution">
    <text evidence="14">The sequence shown here is derived from an EMBL/GenBank/DDBJ whole genome shotgun (WGS) entry which is preliminary data.</text>
</comment>
<comment type="subcellular location">
    <subcellularLocation>
        <location evidence="2">Cell membrane</location>
    </subcellularLocation>
</comment>
<keyword evidence="8 11" id="KW-1133">Transmembrane helix</keyword>
<dbReference type="GO" id="GO:0005886">
    <property type="term" value="C:plasma membrane"/>
    <property type="evidence" value="ECO:0007669"/>
    <property type="project" value="UniProtKB-SubCell"/>
</dbReference>
<dbReference type="CDD" id="cd00075">
    <property type="entry name" value="HATPase"/>
    <property type="match status" value="1"/>
</dbReference>
<dbReference type="Pfam" id="PF00512">
    <property type="entry name" value="HisKA"/>
    <property type="match status" value="1"/>
</dbReference>
<dbReference type="EC" id="2.7.13.3" evidence="3"/>
<evidence type="ECO:0000256" key="2">
    <source>
        <dbReference type="ARBA" id="ARBA00004236"/>
    </source>
</evidence>
<feature type="transmembrane region" description="Helical" evidence="11">
    <location>
        <begin position="136"/>
        <end position="155"/>
    </location>
</feature>
<dbReference type="SMART" id="SM00387">
    <property type="entry name" value="HATPase_c"/>
    <property type="match status" value="1"/>
</dbReference>
<proteinExistence type="predicted"/>
<dbReference type="InterPro" id="IPR003660">
    <property type="entry name" value="HAMP_dom"/>
</dbReference>
<feature type="domain" description="HAMP" evidence="13">
    <location>
        <begin position="157"/>
        <end position="210"/>
    </location>
</feature>
<dbReference type="InterPro" id="IPR004358">
    <property type="entry name" value="Sig_transdc_His_kin-like_C"/>
</dbReference>